<dbReference type="InterPro" id="IPR036047">
    <property type="entry name" value="F-box-like_dom_sf"/>
</dbReference>
<feature type="domain" description="KIB1-4 beta-propeller" evidence="1">
    <location>
        <begin position="78"/>
        <end position="169"/>
    </location>
</feature>
<organism evidence="2 3">
    <name type="scientific">Oryza meyeriana var. granulata</name>
    <dbReference type="NCBI Taxonomy" id="110450"/>
    <lineage>
        <taxon>Eukaryota</taxon>
        <taxon>Viridiplantae</taxon>
        <taxon>Streptophyta</taxon>
        <taxon>Embryophyta</taxon>
        <taxon>Tracheophyta</taxon>
        <taxon>Spermatophyta</taxon>
        <taxon>Magnoliopsida</taxon>
        <taxon>Liliopsida</taxon>
        <taxon>Poales</taxon>
        <taxon>Poaceae</taxon>
        <taxon>BOP clade</taxon>
        <taxon>Oryzoideae</taxon>
        <taxon>Oryzeae</taxon>
        <taxon>Oryzinae</taxon>
        <taxon>Oryza</taxon>
        <taxon>Oryza meyeriana</taxon>
    </lineage>
</organism>
<dbReference type="PANTHER" id="PTHR33110:SF108">
    <property type="entry name" value="OS11G0154200 PROTEIN"/>
    <property type="match status" value="1"/>
</dbReference>
<dbReference type="Pfam" id="PF03478">
    <property type="entry name" value="Beta-prop_KIB1-4"/>
    <property type="match status" value="1"/>
</dbReference>
<name>A0A6G1CFI4_9ORYZ</name>
<dbReference type="Proteomes" id="UP000479710">
    <property type="component" value="Unassembled WGS sequence"/>
</dbReference>
<evidence type="ECO:0000313" key="3">
    <source>
        <dbReference type="Proteomes" id="UP000479710"/>
    </source>
</evidence>
<protein>
    <recommendedName>
        <fullName evidence="1">KIB1-4 beta-propeller domain-containing protein</fullName>
    </recommendedName>
</protein>
<comment type="caution">
    <text evidence="2">The sequence shown here is derived from an EMBL/GenBank/DDBJ whole genome shotgun (WGS) entry which is preliminary data.</text>
</comment>
<sequence>MSAATTIESNLGMDETAWSPWPELLPELAGMVFCRLLSYSDRLRFRAVCRPWRLAAQQQHPLPPALPWVNLDRITYQSLPDGEVHRVPVPDELPAGTVCRGSFNGWLLYDRMEQLECFLRNPISKAKIDLPYYWHSDDDEAIRFLPDYVEEHTMCFHEGTVRKIVVCSPDLVDAYIKN</sequence>
<evidence type="ECO:0000259" key="1">
    <source>
        <dbReference type="Pfam" id="PF03478"/>
    </source>
</evidence>
<accession>A0A6G1CFI4</accession>
<dbReference type="EMBL" id="SPHZ02000009">
    <property type="protein sequence ID" value="KAF0899248.1"/>
    <property type="molecule type" value="Genomic_DNA"/>
</dbReference>
<keyword evidence="3" id="KW-1185">Reference proteome</keyword>
<dbReference type="InterPro" id="IPR005174">
    <property type="entry name" value="KIB1-4_b-propeller"/>
</dbReference>
<dbReference type="AlphaFoldDB" id="A0A6G1CFI4"/>
<gene>
    <name evidence="2" type="ORF">E2562_015905</name>
</gene>
<proteinExistence type="predicted"/>
<evidence type="ECO:0000313" key="2">
    <source>
        <dbReference type="EMBL" id="KAF0899248.1"/>
    </source>
</evidence>
<dbReference type="SUPFAM" id="SSF81383">
    <property type="entry name" value="F-box domain"/>
    <property type="match status" value="1"/>
</dbReference>
<reference evidence="2 3" key="1">
    <citation type="submission" date="2019-11" db="EMBL/GenBank/DDBJ databases">
        <title>Whole genome sequence of Oryza granulata.</title>
        <authorList>
            <person name="Li W."/>
        </authorList>
    </citation>
    <scope>NUCLEOTIDE SEQUENCE [LARGE SCALE GENOMIC DNA]</scope>
    <source>
        <strain evidence="3">cv. Menghai</strain>
        <tissue evidence="2">Leaf</tissue>
    </source>
</reference>
<dbReference type="OrthoDB" id="690940at2759"/>
<dbReference type="PANTHER" id="PTHR33110">
    <property type="entry name" value="F-BOX/KELCH-REPEAT PROTEIN-RELATED"/>
    <property type="match status" value="1"/>
</dbReference>
<dbReference type="Gene3D" id="1.20.1280.50">
    <property type="match status" value="1"/>
</dbReference>